<evidence type="ECO:0000313" key="3">
    <source>
        <dbReference type="Proteomes" id="UP000565579"/>
    </source>
</evidence>
<comment type="caution">
    <text evidence="2">The sequence shown here is derived from an EMBL/GenBank/DDBJ whole genome shotgun (WGS) entry which is preliminary data.</text>
</comment>
<evidence type="ECO:0000313" key="2">
    <source>
        <dbReference type="EMBL" id="MBB6547112.1"/>
    </source>
</evidence>
<proteinExistence type="predicted"/>
<dbReference type="EMBL" id="JACHMI010000001">
    <property type="protein sequence ID" value="MBB6547112.1"/>
    <property type="molecule type" value="Genomic_DNA"/>
</dbReference>
<evidence type="ECO:0000256" key="1">
    <source>
        <dbReference type="SAM" id="MobiDB-lite"/>
    </source>
</evidence>
<dbReference type="AlphaFoldDB" id="A0A7X0TX16"/>
<feature type="compositionally biased region" description="Pro residues" evidence="1">
    <location>
        <begin position="20"/>
        <end position="31"/>
    </location>
</feature>
<dbReference type="Proteomes" id="UP000565579">
    <property type="component" value="Unassembled WGS sequence"/>
</dbReference>
<reference evidence="2 3" key="1">
    <citation type="submission" date="2020-08" db="EMBL/GenBank/DDBJ databases">
        <title>Sequencing the genomes of 1000 actinobacteria strains.</title>
        <authorList>
            <person name="Klenk H.-P."/>
        </authorList>
    </citation>
    <scope>NUCLEOTIDE SEQUENCE [LARGE SCALE GENOMIC DNA]</scope>
    <source>
        <strain evidence="2 3">DSM 43768</strain>
    </source>
</reference>
<accession>A0A7X0TX16</accession>
<gene>
    <name evidence="2" type="ORF">HD593_001907</name>
</gene>
<protein>
    <submittedName>
        <fullName evidence="2">Uncharacterized protein</fullName>
    </submittedName>
</protein>
<sequence length="51" mass="5372">MRFDGHRVATTAAGRDFGRPPSPHRVSPPPSGSAMRFAIVAISRSTPLPAS</sequence>
<keyword evidence="3" id="KW-1185">Reference proteome</keyword>
<organism evidence="2 3">
    <name type="scientific">Nonomuraea rubra</name>
    <dbReference type="NCBI Taxonomy" id="46180"/>
    <lineage>
        <taxon>Bacteria</taxon>
        <taxon>Bacillati</taxon>
        <taxon>Actinomycetota</taxon>
        <taxon>Actinomycetes</taxon>
        <taxon>Streptosporangiales</taxon>
        <taxon>Streptosporangiaceae</taxon>
        <taxon>Nonomuraea</taxon>
    </lineage>
</organism>
<feature type="region of interest" description="Disordered" evidence="1">
    <location>
        <begin position="1"/>
        <end position="33"/>
    </location>
</feature>
<name>A0A7X0TX16_9ACTN</name>